<dbReference type="RefSeq" id="WP_007506176.1">
    <property type="nucleotide sequence ID" value="NZ_AFCE01000163.1"/>
</dbReference>
<accession>F5LAA2</accession>
<dbReference type="KEGG" id="cthu:HUR95_13255"/>
<reference evidence="2" key="3">
    <citation type="submission" date="2021-08" db="EMBL/GenBank/DDBJ databases">
        <authorList>
            <person name="de Jong S."/>
            <person name="van den Broek M."/>
            <person name="Merkel A."/>
            <person name="de la Torre Cortes P."/>
            <person name="Kalamorz F."/>
            <person name="Cook G."/>
            <person name="van Loosdrecht M."/>
            <person name="McMillan D."/>
        </authorList>
    </citation>
    <scope>NUCLEOTIDE SEQUENCE</scope>
    <source>
        <strain evidence="2">TA2.A1</strain>
    </source>
</reference>
<reference evidence="2 4" key="2">
    <citation type="journal article" date="2020" name="Extremophiles">
        <title>Genomic analysis of Caldalkalibacillus thermarum TA2.A1 reveals aerobic alkaliphilic metabolism and evolutionary hallmarks linking alkaliphilic bacteria and plant life.</title>
        <authorList>
            <person name="de Jong S.I."/>
            <person name="van den Broek M.A."/>
            <person name="Merkel A.Y."/>
            <person name="de la Torre Cortes P."/>
            <person name="Kalamorz F."/>
            <person name="Cook G.M."/>
            <person name="van Loosdrecht M.C.M."/>
            <person name="McMillan D.G.G."/>
        </authorList>
    </citation>
    <scope>NUCLEOTIDE SEQUENCE [LARGE SCALE GENOMIC DNA]</scope>
    <source>
        <strain evidence="2 4">TA2.A1</strain>
    </source>
</reference>
<dbReference type="EMBL" id="AFCE01000163">
    <property type="protein sequence ID" value="EGL81651.1"/>
    <property type="molecule type" value="Genomic_DNA"/>
</dbReference>
<evidence type="ECO:0000313" key="2">
    <source>
        <dbReference type="EMBL" id="QZT33248.1"/>
    </source>
</evidence>
<name>F5LAA2_CALTT</name>
<dbReference type="OrthoDB" id="2987331at2"/>
<evidence type="ECO:0008006" key="5">
    <source>
        <dbReference type="Google" id="ProtNLM"/>
    </source>
</evidence>
<evidence type="ECO:0000313" key="4">
    <source>
        <dbReference type="Proteomes" id="UP000825179"/>
    </source>
</evidence>
<evidence type="ECO:0000313" key="1">
    <source>
        <dbReference type="EMBL" id="EGL81651.1"/>
    </source>
</evidence>
<keyword evidence="4" id="KW-1185">Reference proteome</keyword>
<dbReference type="Proteomes" id="UP000825179">
    <property type="component" value="Chromosome"/>
</dbReference>
<dbReference type="eggNOG" id="ENOG5032XCF">
    <property type="taxonomic scope" value="Bacteria"/>
</dbReference>
<dbReference type="Proteomes" id="UP000010716">
    <property type="component" value="Unassembled WGS sequence"/>
</dbReference>
<reference evidence="1 3" key="1">
    <citation type="journal article" date="2011" name="J. Bacteriol.">
        <title>Draft genome sequence of the thermoalkaliphilic Caldalkalibacillus thermarum strain TA2.A1.</title>
        <authorList>
            <person name="Kalamorz F."/>
            <person name="Keis S."/>
            <person name="McMillan D.G."/>
            <person name="Olsson K."/>
            <person name="Stanton J.A."/>
            <person name="Stockwell P."/>
            <person name="Black M.A."/>
            <person name="Klingeman D.M."/>
            <person name="Land M.L."/>
            <person name="Han C.S."/>
            <person name="Martin S.L."/>
            <person name="Becher S.A."/>
            <person name="Peddie C.J."/>
            <person name="Morgan H.W."/>
            <person name="Matthies D."/>
            <person name="Preiss L."/>
            <person name="Meier T."/>
            <person name="Brown S.D."/>
            <person name="Cook G.M."/>
        </authorList>
    </citation>
    <scope>NUCLEOTIDE SEQUENCE [LARGE SCALE GENOMIC DNA]</scope>
    <source>
        <strain evidence="1 3">TA2.A1</strain>
    </source>
</reference>
<proteinExistence type="predicted"/>
<gene>
    <name evidence="1" type="ORF">CathTA2_2837</name>
    <name evidence="2" type="ORF">HUR95_13255</name>
</gene>
<dbReference type="AlphaFoldDB" id="F5LAA2"/>
<evidence type="ECO:0000313" key="3">
    <source>
        <dbReference type="Proteomes" id="UP000010716"/>
    </source>
</evidence>
<sequence length="675" mass="79718">MRKAWDFIESLSGSTIERILEEWLRLTCAKTEETEGRMNQRFHAILLDKGQTQFDPEQKEQMLRQQLARLFADGQAMQLLYRSLSPYEQKVVHYFLFQTGGDFLTCRQVEEEQFVLKPNLFQLGLIGLRRKGLVYTLRRQRGEVAYSMPEDIRESLYEAYLDVNQVQLWEVCQEEVINLRAVQPSVLVDLFWFMYVWRQEKDNCIPLTKRKSIHKRFLRMCEEKLTNRKVNLEGCPLAVTDRETYSKQMALLLDFMTRQQLIRWYKHSLVLDLDQVDQWMGNSRQEMSIRFLDYWFSHYVPSATWLQRYLADMKHLLRTRADSPAATGTTAGIQGSDWVYLLSPVEAWEDNYALPPAQDIIARLEQEIILPLMGLGLVEYAETPQGEKVWRYRWEHEQCCPWWVQPHLEVLVPQVIPFRDLWRLTQYLALDAWQDMLVLRLDQAYVQSMASGGHALEKWFIWLEQNSSTPVPETFKEQLKLWLKQPNQVKLQEMVVLEVNQEELAQAILEMPELQPFELRAATPRLLLAEKGRVDEIAHVLHKKGIHLSTEKNDDTPWPLIPFDHELIAFPRDKYRQLKVENAFPDWTEAIPAWKQLPETWKKHFTSYHAKTKRDIVQQAVTHQLRLKIEDDRGSVATIEAVDFGMEHGEWVVSDQEGKTYKLNQLNRLQLLFPV</sequence>
<protein>
    <recommendedName>
        <fullName evidence="5">Helicase XPB/Ssl2 N-terminal domain-containing protein</fullName>
    </recommendedName>
</protein>
<dbReference type="EMBL" id="CP082237">
    <property type="protein sequence ID" value="QZT33248.1"/>
    <property type="molecule type" value="Genomic_DNA"/>
</dbReference>
<organism evidence="1 3">
    <name type="scientific">Caldalkalibacillus thermarum (strain TA2.A1)</name>
    <dbReference type="NCBI Taxonomy" id="986075"/>
    <lineage>
        <taxon>Bacteria</taxon>
        <taxon>Bacillati</taxon>
        <taxon>Bacillota</taxon>
        <taxon>Bacilli</taxon>
        <taxon>Bacillales</taxon>
        <taxon>Bacillaceae</taxon>
        <taxon>Caldalkalibacillus</taxon>
    </lineage>
</organism>